<accession>A0AAD9U2W2</accession>
<dbReference type="InterPro" id="IPR005162">
    <property type="entry name" value="Retrotrans_gag_dom"/>
</dbReference>
<comment type="caution">
    <text evidence="2">The sequence shown here is derived from an EMBL/GenBank/DDBJ whole genome shotgun (WGS) entry which is preliminary data.</text>
</comment>
<dbReference type="AlphaFoldDB" id="A0AAD9U2W2"/>
<sequence>MKGVIGEPPKEDFTDLAVLATDNKDCIRLVDDLSASKLKTDTWESLKKELKNQFLSYNTSLLAKENQKKLKHIGSMWDYIKKFSLLMLDIQNMHEEDKLFNLTSGL</sequence>
<feature type="domain" description="Retrotransposon gag" evidence="1">
    <location>
        <begin position="34"/>
        <end position="106"/>
    </location>
</feature>
<gene>
    <name evidence="2" type="ORF">Ddye_021555</name>
</gene>
<name>A0AAD9U2W2_9ROSI</name>
<organism evidence="2 3">
    <name type="scientific">Dipteronia dyeriana</name>
    <dbReference type="NCBI Taxonomy" id="168575"/>
    <lineage>
        <taxon>Eukaryota</taxon>
        <taxon>Viridiplantae</taxon>
        <taxon>Streptophyta</taxon>
        <taxon>Embryophyta</taxon>
        <taxon>Tracheophyta</taxon>
        <taxon>Spermatophyta</taxon>
        <taxon>Magnoliopsida</taxon>
        <taxon>eudicotyledons</taxon>
        <taxon>Gunneridae</taxon>
        <taxon>Pentapetalae</taxon>
        <taxon>rosids</taxon>
        <taxon>malvids</taxon>
        <taxon>Sapindales</taxon>
        <taxon>Sapindaceae</taxon>
        <taxon>Hippocastanoideae</taxon>
        <taxon>Acereae</taxon>
        <taxon>Dipteronia</taxon>
    </lineage>
</organism>
<proteinExistence type="predicted"/>
<evidence type="ECO:0000313" key="2">
    <source>
        <dbReference type="EMBL" id="KAK2646360.1"/>
    </source>
</evidence>
<dbReference type="EMBL" id="JANJYI010000006">
    <property type="protein sequence ID" value="KAK2646360.1"/>
    <property type="molecule type" value="Genomic_DNA"/>
</dbReference>
<evidence type="ECO:0000259" key="1">
    <source>
        <dbReference type="Pfam" id="PF03732"/>
    </source>
</evidence>
<dbReference type="Pfam" id="PF03732">
    <property type="entry name" value="Retrotrans_gag"/>
    <property type="match status" value="1"/>
</dbReference>
<keyword evidence="3" id="KW-1185">Reference proteome</keyword>
<dbReference type="Proteomes" id="UP001280121">
    <property type="component" value="Unassembled WGS sequence"/>
</dbReference>
<protein>
    <recommendedName>
        <fullName evidence="1">Retrotransposon gag domain-containing protein</fullName>
    </recommendedName>
</protein>
<evidence type="ECO:0000313" key="3">
    <source>
        <dbReference type="Proteomes" id="UP001280121"/>
    </source>
</evidence>
<reference evidence="2" key="1">
    <citation type="journal article" date="2023" name="Plant J.">
        <title>Genome sequences and population genomics provide insights into the demographic history, inbreeding, and mutation load of two 'living fossil' tree species of Dipteronia.</title>
        <authorList>
            <person name="Feng Y."/>
            <person name="Comes H.P."/>
            <person name="Chen J."/>
            <person name="Zhu S."/>
            <person name="Lu R."/>
            <person name="Zhang X."/>
            <person name="Li P."/>
            <person name="Qiu J."/>
            <person name="Olsen K.M."/>
            <person name="Qiu Y."/>
        </authorList>
    </citation>
    <scope>NUCLEOTIDE SEQUENCE</scope>
    <source>
        <strain evidence="2">KIB01</strain>
    </source>
</reference>